<organism evidence="4 5">
    <name type="scientific">Adhaeribacter arboris</name>
    <dbReference type="NCBI Taxonomy" id="2072846"/>
    <lineage>
        <taxon>Bacteria</taxon>
        <taxon>Pseudomonadati</taxon>
        <taxon>Bacteroidota</taxon>
        <taxon>Cytophagia</taxon>
        <taxon>Cytophagales</taxon>
        <taxon>Hymenobacteraceae</taxon>
        <taxon>Adhaeribacter</taxon>
    </lineage>
</organism>
<keyword evidence="1" id="KW-0175">Coiled coil</keyword>
<dbReference type="Gene3D" id="1.10.10.10">
    <property type="entry name" value="Winged helix-like DNA-binding domain superfamily/Winged helix DNA-binding domain"/>
    <property type="match status" value="1"/>
</dbReference>
<evidence type="ECO:0000256" key="1">
    <source>
        <dbReference type="SAM" id="Coils"/>
    </source>
</evidence>
<gene>
    <name evidence="4" type="ORF">AHMF7605_18510</name>
</gene>
<evidence type="ECO:0000313" key="5">
    <source>
        <dbReference type="Proteomes" id="UP000240357"/>
    </source>
</evidence>
<dbReference type="PROSITE" id="PS51688">
    <property type="entry name" value="ICA"/>
    <property type="match status" value="1"/>
</dbReference>
<proteinExistence type="predicted"/>
<reference evidence="4 5" key="1">
    <citation type="submission" date="2018-03" db="EMBL/GenBank/DDBJ databases">
        <title>Adhaeribacter sp. HMF7605 Genome sequencing and assembly.</title>
        <authorList>
            <person name="Kang H."/>
            <person name="Kang J."/>
            <person name="Cha I."/>
            <person name="Kim H."/>
            <person name="Joh K."/>
        </authorList>
    </citation>
    <scope>NUCLEOTIDE SEQUENCE [LARGE SCALE GENOMIC DNA]</scope>
    <source>
        <strain evidence="4 5">HMF7605</strain>
    </source>
</reference>
<evidence type="ECO:0000259" key="3">
    <source>
        <dbReference type="PROSITE" id="PS51688"/>
    </source>
</evidence>
<feature type="coiled-coil region" evidence="1">
    <location>
        <begin position="402"/>
        <end position="429"/>
    </location>
</feature>
<evidence type="ECO:0000313" key="4">
    <source>
        <dbReference type="EMBL" id="PSR55357.1"/>
    </source>
</evidence>
<protein>
    <recommendedName>
        <fullName evidence="3">Peptidase S74 domain-containing protein</fullName>
    </recommendedName>
</protein>
<comment type="caution">
    <text evidence="4">The sequence shown here is derived from an EMBL/GenBank/DDBJ whole genome shotgun (WGS) entry which is preliminary data.</text>
</comment>
<dbReference type="RefSeq" id="WP_106931536.1">
    <property type="nucleotide sequence ID" value="NZ_PYFT01000001.1"/>
</dbReference>
<keyword evidence="2" id="KW-0732">Signal</keyword>
<name>A0A2T2YIM8_9BACT</name>
<accession>A0A2T2YIM8</accession>
<dbReference type="InterPro" id="IPR036388">
    <property type="entry name" value="WH-like_DNA-bd_sf"/>
</dbReference>
<dbReference type="OrthoDB" id="6064917at2"/>
<dbReference type="InterPro" id="IPR030392">
    <property type="entry name" value="S74_ICA"/>
</dbReference>
<dbReference type="Proteomes" id="UP000240357">
    <property type="component" value="Unassembled WGS sequence"/>
</dbReference>
<evidence type="ECO:0000256" key="2">
    <source>
        <dbReference type="SAM" id="SignalP"/>
    </source>
</evidence>
<sequence length="533" mass="56909">MKNARISLTVIISILVCQISMAQSGSWNKAGNSLSGTEKLGSTNSRPVRFFTNNLQRMTLDAEGKLGIGALAPKAKLHLSRGGSGVLTPFSGSTLIVESDQNNFISLLNPSGKGSGILFGNGNNAQDGGIIFDNPVLPRSLQFKVGSSITQLVVTHLGQVGVGTLVPKAKLHVLKSNTGISPNDNANLVVESTGSNFINLLTPSTTNSGILFGNNLNSSDGGIIYNSGSTPRGLQFNTGGNSTRMVVASNGFVGIGTRTPASELHIVHSNTNNATIGLRLENGPANKHWVFFTGAGGGMNLSANGQFKGFFSPDGGDYFATSDARAKKDILKAPAVLEKVLQLEVKQYHFLGEQSSDKKHYGMLAQEVEKLFPEMVAHKTDDGQDRYFVNQSTYGVVALKAIQEQQQTIEKQQLEIAELRTIVRDLQAAINPKAPATISPNKVETGAGARLLQNAPNPFHTETSIRYYLPEIKGSAAIGILSSDGQVIKTYPVTQKGNGQVMIKSGELTAGTYYYILKLNGEKVDTKRMIVVK</sequence>
<feature type="domain" description="Peptidase S74" evidence="3">
    <location>
        <begin position="322"/>
        <end position="416"/>
    </location>
</feature>
<dbReference type="AlphaFoldDB" id="A0A2T2YIM8"/>
<keyword evidence="5" id="KW-1185">Reference proteome</keyword>
<feature type="chain" id="PRO_5015405729" description="Peptidase S74 domain-containing protein" evidence="2">
    <location>
        <begin position="23"/>
        <end position="533"/>
    </location>
</feature>
<dbReference type="EMBL" id="PYFT01000001">
    <property type="protein sequence ID" value="PSR55357.1"/>
    <property type="molecule type" value="Genomic_DNA"/>
</dbReference>
<feature type="signal peptide" evidence="2">
    <location>
        <begin position="1"/>
        <end position="22"/>
    </location>
</feature>
<dbReference type="Pfam" id="PF13884">
    <property type="entry name" value="Peptidase_S74"/>
    <property type="match status" value="1"/>
</dbReference>